<dbReference type="GO" id="GO:0004497">
    <property type="term" value="F:monooxygenase activity"/>
    <property type="evidence" value="ECO:0007669"/>
    <property type="project" value="UniProtKB-KW"/>
</dbReference>
<name>A0A0C2YP33_HEBCY</name>
<keyword evidence="8" id="KW-0472">Membrane</keyword>
<evidence type="ECO:0008006" key="11">
    <source>
        <dbReference type="Google" id="ProtNLM"/>
    </source>
</evidence>
<dbReference type="InterPro" id="IPR036396">
    <property type="entry name" value="Cyt_P450_sf"/>
</dbReference>
<dbReference type="Proteomes" id="UP000053424">
    <property type="component" value="Unassembled WGS sequence"/>
</dbReference>
<keyword evidence="8" id="KW-1133">Transmembrane helix</keyword>
<dbReference type="Pfam" id="PF00067">
    <property type="entry name" value="p450"/>
    <property type="match status" value="1"/>
</dbReference>
<evidence type="ECO:0000256" key="7">
    <source>
        <dbReference type="ARBA" id="ARBA00023033"/>
    </source>
</evidence>
<keyword evidence="6" id="KW-0408">Iron</keyword>
<dbReference type="PANTHER" id="PTHR24287">
    <property type="entry name" value="P450, PUTATIVE (EUROFUNG)-RELATED"/>
    <property type="match status" value="1"/>
</dbReference>
<dbReference type="OrthoDB" id="1470350at2759"/>
<comment type="cofactor">
    <cofactor evidence="1">
        <name>heme</name>
        <dbReference type="ChEBI" id="CHEBI:30413"/>
    </cofactor>
</comment>
<dbReference type="GO" id="GO:0005506">
    <property type="term" value="F:iron ion binding"/>
    <property type="evidence" value="ECO:0007669"/>
    <property type="project" value="InterPro"/>
</dbReference>
<keyword evidence="8" id="KW-0812">Transmembrane</keyword>
<proteinExistence type="inferred from homology"/>
<dbReference type="PRINTS" id="PR00463">
    <property type="entry name" value="EP450I"/>
</dbReference>
<evidence type="ECO:0000256" key="6">
    <source>
        <dbReference type="ARBA" id="ARBA00023004"/>
    </source>
</evidence>
<dbReference type="EMBL" id="KN831777">
    <property type="protein sequence ID" value="KIM42797.1"/>
    <property type="molecule type" value="Genomic_DNA"/>
</dbReference>
<dbReference type="PANTHER" id="PTHR24287:SF1">
    <property type="entry name" value="P450, PUTATIVE (EUROFUNG)-RELATED"/>
    <property type="match status" value="1"/>
</dbReference>
<dbReference type="AlphaFoldDB" id="A0A0C2YP33"/>
<feature type="transmembrane region" description="Helical" evidence="8">
    <location>
        <begin position="12"/>
        <end position="31"/>
    </location>
</feature>
<feature type="transmembrane region" description="Helical" evidence="8">
    <location>
        <begin position="37"/>
        <end position="55"/>
    </location>
</feature>
<organism evidence="9 10">
    <name type="scientific">Hebeloma cylindrosporum</name>
    <dbReference type="NCBI Taxonomy" id="76867"/>
    <lineage>
        <taxon>Eukaryota</taxon>
        <taxon>Fungi</taxon>
        <taxon>Dikarya</taxon>
        <taxon>Basidiomycota</taxon>
        <taxon>Agaricomycotina</taxon>
        <taxon>Agaricomycetes</taxon>
        <taxon>Agaricomycetidae</taxon>
        <taxon>Agaricales</taxon>
        <taxon>Agaricineae</taxon>
        <taxon>Hymenogastraceae</taxon>
        <taxon>Hebeloma</taxon>
    </lineage>
</organism>
<evidence type="ECO:0000256" key="5">
    <source>
        <dbReference type="ARBA" id="ARBA00023002"/>
    </source>
</evidence>
<reference evidence="10" key="2">
    <citation type="submission" date="2015-01" db="EMBL/GenBank/DDBJ databases">
        <title>Evolutionary Origins and Diversification of the Mycorrhizal Mutualists.</title>
        <authorList>
            <consortium name="DOE Joint Genome Institute"/>
            <consortium name="Mycorrhizal Genomics Consortium"/>
            <person name="Kohler A."/>
            <person name="Kuo A."/>
            <person name="Nagy L.G."/>
            <person name="Floudas D."/>
            <person name="Copeland A."/>
            <person name="Barry K.W."/>
            <person name="Cichocki N."/>
            <person name="Veneault-Fourrey C."/>
            <person name="LaButti K."/>
            <person name="Lindquist E.A."/>
            <person name="Lipzen A."/>
            <person name="Lundell T."/>
            <person name="Morin E."/>
            <person name="Murat C."/>
            <person name="Riley R."/>
            <person name="Ohm R."/>
            <person name="Sun H."/>
            <person name="Tunlid A."/>
            <person name="Henrissat B."/>
            <person name="Grigoriev I.V."/>
            <person name="Hibbett D.S."/>
            <person name="Martin F."/>
        </authorList>
    </citation>
    <scope>NUCLEOTIDE SEQUENCE [LARGE SCALE GENOMIC DNA]</scope>
    <source>
        <strain evidence="10">h7</strain>
    </source>
</reference>
<reference evidence="9 10" key="1">
    <citation type="submission" date="2014-04" db="EMBL/GenBank/DDBJ databases">
        <authorList>
            <consortium name="DOE Joint Genome Institute"/>
            <person name="Kuo A."/>
            <person name="Gay G."/>
            <person name="Dore J."/>
            <person name="Kohler A."/>
            <person name="Nagy L.G."/>
            <person name="Floudas D."/>
            <person name="Copeland A."/>
            <person name="Barry K.W."/>
            <person name="Cichocki N."/>
            <person name="Veneault-Fourrey C."/>
            <person name="LaButti K."/>
            <person name="Lindquist E.A."/>
            <person name="Lipzen A."/>
            <person name="Lundell T."/>
            <person name="Morin E."/>
            <person name="Murat C."/>
            <person name="Sun H."/>
            <person name="Tunlid A."/>
            <person name="Henrissat B."/>
            <person name="Grigoriev I.V."/>
            <person name="Hibbett D.S."/>
            <person name="Martin F."/>
            <person name="Nordberg H.P."/>
            <person name="Cantor M.N."/>
            <person name="Hua S.X."/>
        </authorList>
    </citation>
    <scope>NUCLEOTIDE SEQUENCE [LARGE SCALE GENOMIC DNA]</scope>
    <source>
        <strain evidence="10">h7</strain>
    </source>
</reference>
<comment type="similarity">
    <text evidence="2">Belongs to the cytochrome P450 family.</text>
</comment>
<keyword evidence="7" id="KW-0503">Monooxygenase</keyword>
<dbReference type="InterPro" id="IPR047146">
    <property type="entry name" value="Cyt_P450_E_CYP52_fungi"/>
</dbReference>
<evidence type="ECO:0000256" key="2">
    <source>
        <dbReference type="ARBA" id="ARBA00010617"/>
    </source>
</evidence>
<dbReference type="GO" id="GO:0016705">
    <property type="term" value="F:oxidoreductase activity, acting on paired donors, with incorporation or reduction of molecular oxygen"/>
    <property type="evidence" value="ECO:0007669"/>
    <property type="project" value="InterPro"/>
</dbReference>
<dbReference type="SUPFAM" id="SSF48264">
    <property type="entry name" value="Cytochrome P450"/>
    <property type="match status" value="1"/>
</dbReference>
<evidence type="ECO:0000256" key="4">
    <source>
        <dbReference type="ARBA" id="ARBA00022723"/>
    </source>
</evidence>
<evidence type="ECO:0000256" key="8">
    <source>
        <dbReference type="SAM" id="Phobius"/>
    </source>
</evidence>
<accession>A0A0C2YP33</accession>
<dbReference type="STRING" id="686832.A0A0C2YP33"/>
<keyword evidence="4" id="KW-0479">Metal-binding</keyword>
<evidence type="ECO:0000313" key="10">
    <source>
        <dbReference type="Proteomes" id="UP000053424"/>
    </source>
</evidence>
<sequence>MDIPPGLRYLNSLLPFFAIPPCIVFLAIRFANVYLEANISTALTVLAILLARPALSVFQRYYTRYVDRQNAAANNAFILPHVEEKRPNFAGLSIMKRLLEDFKHGYPGDAFLEWTEKYGFAYQLRLPSDNRILTCEPDHVKAILATQFDAFDKGPIMKSQFDSLLGTGVFNSDGDMWKFHRSMTRPYFTRDRISHFDNFDLHSDIALKLASNRLAEGHAIDFQDLVSRFTLDSATQFLFGYDVGSLAAGLPYSISSGIQNSAEFLNHPSNVFVDAFLAGQIQSSLRTRLGPNWPLGEFWEDRVKPLRKIMEEFTKPFLVTALAGVKKESSAAVKSDNDHGDTLLAHLVHHTEDMNILKDELINLLVAGRDTTACLLTYAFYMLAEHPEISDRLRQEILGKVGPTNRPSYDDIRDMRYLRAFINEVLRLYPPVPFDSRMSTKATVWTSKTPGSKPFYIPANTRILYSLFNMQRRPDLWGPDGMCECSYHLPLVVNRRDVQHRNSIRIGSWTSAYTNT</sequence>
<dbReference type="PRINTS" id="PR00385">
    <property type="entry name" value="P450"/>
</dbReference>
<keyword evidence="5" id="KW-0560">Oxidoreductase</keyword>
<dbReference type="HOGENOM" id="CLU_001570_27_0_1"/>
<evidence type="ECO:0000256" key="1">
    <source>
        <dbReference type="ARBA" id="ARBA00001971"/>
    </source>
</evidence>
<evidence type="ECO:0000256" key="3">
    <source>
        <dbReference type="ARBA" id="ARBA00022617"/>
    </source>
</evidence>
<evidence type="ECO:0000313" key="9">
    <source>
        <dbReference type="EMBL" id="KIM42797.1"/>
    </source>
</evidence>
<gene>
    <name evidence="9" type="ORF">M413DRAFT_444452</name>
</gene>
<keyword evidence="10" id="KW-1185">Reference proteome</keyword>
<protein>
    <recommendedName>
        <fullName evidence="11">Cytochrome P450</fullName>
    </recommendedName>
</protein>
<dbReference type="InterPro" id="IPR002401">
    <property type="entry name" value="Cyt_P450_E_grp-I"/>
</dbReference>
<dbReference type="InterPro" id="IPR001128">
    <property type="entry name" value="Cyt_P450"/>
</dbReference>
<keyword evidence="3" id="KW-0349">Heme</keyword>
<dbReference type="GO" id="GO:0020037">
    <property type="term" value="F:heme binding"/>
    <property type="evidence" value="ECO:0007669"/>
    <property type="project" value="InterPro"/>
</dbReference>
<dbReference type="Gene3D" id="1.10.630.10">
    <property type="entry name" value="Cytochrome P450"/>
    <property type="match status" value="1"/>
</dbReference>